<organism evidence="3 4">
    <name type="scientific">Rotaria magnacalcarata</name>
    <dbReference type="NCBI Taxonomy" id="392030"/>
    <lineage>
        <taxon>Eukaryota</taxon>
        <taxon>Metazoa</taxon>
        <taxon>Spiralia</taxon>
        <taxon>Gnathifera</taxon>
        <taxon>Rotifera</taxon>
        <taxon>Eurotatoria</taxon>
        <taxon>Bdelloidea</taxon>
        <taxon>Philodinida</taxon>
        <taxon>Philodinidae</taxon>
        <taxon>Rotaria</taxon>
    </lineage>
</organism>
<proteinExistence type="predicted"/>
<dbReference type="AlphaFoldDB" id="A0A821NDE3"/>
<dbReference type="EMBL" id="CAJOBG010122367">
    <property type="protein sequence ID" value="CAF4783728.1"/>
    <property type="molecule type" value="Genomic_DNA"/>
</dbReference>
<dbReference type="Gene3D" id="1.20.58.900">
    <property type="match status" value="1"/>
</dbReference>
<dbReference type="Proteomes" id="UP000663866">
    <property type="component" value="Unassembled WGS sequence"/>
</dbReference>
<accession>A0A821NDE3</accession>
<dbReference type="SUPFAM" id="SSF140741">
    <property type="entry name" value="RUN domain-like"/>
    <property type="match status" value="1"/>
</dbReference>
<reference evidence="3" key="1">
    <citation type="submission" date="2021-02" db="EMBL/GenBank/DDBJ databases">
        <authorList>
            <person name="Nowell W R."/>
        </authorList>
    </citation>
    <scope>NUCLEOTIDE SEQUENCE</scope>
</reference>
<feature type="non-terminal residue" evidence="3">
    <location>
        <position position="1"/>
    </location>
</feature>
<evidence type="ECO:0000313" key="4">
    <source>
        <dbReference type="Proteomes" id="UP000663866"/>
    </source>
</evidence>
<dbReference type="GO" id="GO:0005737">
    <property type="term" value="C:cytoplasm"/>
    <property type="evidence" value="ECO:0007669"/>
    <property type="project" value="TreeGrafter"/>
</dbReference>
<feature type="domain" description="RUN" evidence="2">
    <location>
        <begin position="1"/>
        <end position="80"/>
    </location>
</feature>
<dbReference type="SMART" id="SM00593">
    <property type="entry name" value="RUN"/>
    <property type="match status" value="1"/>
</dbReference>
<protein>
    <recommendedName>
        <fullName evidence="2">RUN domain-containing protein</fullName>
    </recommendedName>
</protein>
<dbReference type="InterPro" id="IPR004012">
    <property type="entry name" value="Run_dom"/>
</dbReference>
<gene>
    <name evidence="3" type="ORF">OVN521_LOCUS51273</name>
</gene>
<keyword evidence="4" id="KW-1185">Reference proteome</keyword>
<dbReference type="PANTHER" id="PTHR45956">
    <property type="entry name" value="RUN AND FYVE DOMAIN-CONTAINING PROTEIN 2-LIKE PROTEIN"/>
    <property type="match status" value="1"/>
</dbReference>
<dbReference type="PANTHER" id="PTHR45956:SF6">
    <property type="entry name" value="RUN DOMAIN-CONTAINING PROTEIN"/>
    <property type="match status" value="1"/>
</dbReference>
<evidence type="ECO:0000256" key="1">
    <source>
        <dbReference type="ARBA" id="ARBA00023054"/>
    </source>
</evidence>
<evidence type="ECO:0000259" key="2">
    <source>
        <dbReference type="PROSITE" id="PS50826"/>
    </source>
</evidence>
<dbReference type="InterPro" id="IPR047335">
    <property type="entry name" value="RUFY1-3"/>
</dbReference>
<sequence length="80" mass="9151">RKSTDTHLSEISTSSKEMTNVRTPLGRVRAWLRLALMQKHLADYFKILVEQKEELKELYERGALLLSDESIIIPGLLVGL</sequence>
<evidence type="ECO:0000313" key="3">
    <source>
        <dbReference type="EMBL" id="CAF4783728.1"/>
    </source>
</evidence>
<dbReference type="Pfam" id="PF02759">
    <property type="entry name" value="RUN"/>
    <property type="match status" value="1"/>
</dbReference>
<keyword evidence="1" id="KW-0175">Coiled coil</keyword>
<name>A0A821NDE3_9BILA</name>
<dbReference type="InterPro" id="IPR037213">
    <property type="entry name" value="Run_dom_sf"/>
</dbReference>
<feature type="non-terminal residue" evidence="3">
    <location>
        <position position="80"/>
    </location>
</feature>
<comment type="caution">
    <text evidence="3">The sequence shown here is derived from an EMBL/GenBank/DDBJ whole genome shotgun (WGS) entry which is preliminary data.</text>
</comment>
<dbReference type="PROSITE" id="PS50826">
    <property type="entry name" value="RUN"/>
    <property type="match status" value="1"/>
</dbReference>